<dbReference type="InterPro" id="IPR011989">
    <property type="entry name" value="ARM-like"/>
</dbReference>
<evidence type="ECO:0000256" key="7">
    <source>
        <dbReference type="SAM" id="MobiDB-lite"/>
    </source>
</evidence>
<dbReference type="SUPFAM" id="SSF48371">
    <property type="entry name" value="ARM repeat"/>
    <property type="match status" value="1"/>
</dbReference>
<dbReference type="SMART" id="SM00025">
    <property type="entry name" value="Pumilio"/>
    <property type="match status" value="8"/>
</dbReference>
<protein>
    <recommendedName>
        <fullName evidence="3">Nucleolar protein 9</fullName>
    </recommendedName>
    <alternativeName>
        <fullName evidence="5 6">Pumilio domain-containing protein NOP9</fullName>
    </alternativeName>
</protein>
<dbReference type="EMBL" id="BTGB01000001">
    <property type="protein sequence ID" value="GMM43859.1"/>
    <property type="molecule type" value="Genomic_DNA"/>
</dbReference>
<gene>
    <name evidence="8" type="ORF">DAPK24_004340</name>
</gene>
<evidence type="ECO:0000256" key="2">
    <source>
        <dbReference type="ARBA" id="ARBA00005301"/>
    </source>
</evidence>
<dbReference type="AlphaFoldDB" id="A0AAV5QXE9"/>
<dbReference type="GO" id="GO:0000472">
    <property type="term" value="P:endonucleolytic cleavage to generate mature 5'-end of SSU-rRNA from (SSU-rRNA, 5.8S rRNA, LSU-rRNA)"/>
    <property type="evidence" value="ECO:0007669"/>
    <property type="project" value="TreeGrafter"/>
</dbReference>
<dbReference type="Pfam" id="PF22493">
    <property type="entry name" value="PUF_NOP9"/>
    <property type="match status" value="1"/>
</dbReference>
<feature type="region of interest" description="Disordered" evidence="7">
    <location>
        <begin position="634"/>
        <end position="673"/>
    </location>
</feature>
<evidence type="ECO:0000256" key="6">
    <source>
        <dbReference type="ARBA" id="ARBA00031929"/>
    </source>
</evidence>
<evidence type="ECO:0000313" key="8">
    <source>
        <dbReference type="EMBL" id="GMM43859.1"/>
    </source>
</evidence>
<evidence type="ECO:0000256" key="4">
    <source>
        <dbReference type="ARBA" id="ARBA00022737"/>
    </source>
</evidence>
<dbReference type="GO" id="GO:0000447">
    <property type="term" value="P:endonucleolytic cleavage in ITS1 to separate SSU-rRNA from 5.8S rRNA and LSU-rRNA from tricistronic rRNA transcript (SSU-rRNA, 5.8S rRNA, LSU-rRNA)"/>
    <property type="evidence" value="ECO:0007669"/>
    <property type="project" value="TreeGrafter"/>
</dbReference>
<organism evidence="8 9">
    <name type="scientific">Pichia kluyveri</name>
    <name type="common">Yeast</name>
    <dbReference type="NCBI Taxonomy" id="36015"/>
    <lineage>
        <taxon>Eukaryota</taxon>
        <taxon>Fungi</taxon>
        <taxon>Dikarya</taxon>
        <taxon>Ascomycota</taxon>
        <taxon>Saccharomycotina</taxon>
        <taxon>Pichiomycetes</taxon>
        <taxon>Pichiales</taxon>
        <taxon>Pichiaceae</taxon>
        <taxon>Pichia</taxon>
    </lineage>
</organism>
<reference evidence="8 9" key="1">
    <citation type="journal article" date="2023" name="Elife">
        <title>Identification of key yeast species and microbe-microbe interactions impacting larval growth of Drosophila in the wild.</title>
        <authorList>
            <person name="Mure A."/>
            <person name="Sugiura Y."/>
            <person name="Maeda R."/>
            <person name="Honda K."/>
            <person name="Sakurai N."/>
            <person name="Takahashi Y."/>
            <person name="Watada M."/>
            <person name="Katoh T."/>
            <person name="Gotoh A."/>
            <person name="Gotoh Y."/>
            <person name="Taniguchi I."/>
            <person name="Nakamura K."/>
            <person name="Hayashi T."/>
            <person name="Katayama T."/>
            <person name="Uemura T."/>
            <person name="Hattori Y."/>
        </authorList>
    </citation>
    <scope>NUCLEOTIDE SEQUENCE [LARGE SCALE GENOMIC DNA]</scope>
    <source>
        <strain evidence="8 9">PK-24</strain>
    </source>
</reference>
<dbReference type="Proteomes" id="UP001378960">
    <property type="component" value="Unassembled WGS sequence"/>
</dbReference>
<dbReference type="Gene3D" id="1.25.10.10">
    <property type="entry name" value="Leucine-rich Repeat Variant"/>
    <property type="match status" value="2"/>
</dbReference>
<dbReference type="PANTHER" id="PTHR13102:SF0">
    <property type="entry name" value="NUCLEOLAR PROTEIN 9"/>
    <property type="match status" value="1"/>
</dbReference>
<dbReference type="InterPro" id="IPR001313">
    <property type="entry name" value="Pumilio_RNA-bd_rpt"/>
</dbReference>
<proteinExistence type="inferred from homology"/>
<dbReference type="GO" id="GO:0000056">
    <property type="term" value="P:ribosomal small subunit export from nucleus"/>
    <property type="evidence" value="ECO:0007669"/>
    <property type="project" value="TreeGrafter"/>
</dbReference>
<dbReference type="GO" id="GO:0030688">
    <property type="term" value="C:preribosome, small subunit precursor"/>
    <property type="evidence" value="ECO:0007669"/>
    <property type="project" value="TreeGrafter"/>
</dbReference>
<keyword evidence="4" id="KW-0677">Repeat</keyword>
<keyword evidence="9" id="KW-1185">Reference proteome</keyword>
<evidence type="ECO:0000256" key="1">
    <source>
        <dbReference type="ARBA" id="ARBA00004604"/>
    </source>
</evidence>
<dbReference type="GO" id="GO:0000480">
    <property type="term" value="P:endonucleolytic cleavage in 5'-ETS of tricistronic rRNA transcript (SSU-rRNA, 5.8S rRNA, LSU-rRNA)"/>
    <property type="evidence" value="ECO:0007669"/>
    <property type="project" value="TreeGrafter"/>
</dbReference>
<evidence type="ECO:0000256" key="3">
    <source>
        <dbReference type="ARBA" id="ARBA00016427"/>
    </source>
</evidence>
<dbReference type="PANTHER" id="PTHR13102">
    <property type="entry name" value="NUCLEOLAR PROTEIN 9"/>
    <property type="match status" value="1"/>
</dbReference>
<comment type="similarity">
    <text evidence="2">Belongs to the NOP9 family.</text>
</comment>
<comment type="subcellular location">
    <subcellularLocation>
        <location evidence="1">Nucleus</location>
        <location evidence="1">Nucleolus</location>
    </subcellularLocation>
</comment>
<sequence>MAKIRGRRVKKSEDSKNENQDIDQNYQDVQDKEQKDQSIDSSSTAFFGLVDSNELTYFHQAEQTLNLNTFSTPEESELFVNSVFEEARGKELKLVTNQICSKLMERLVLNSSQAQVYQLYHAFEGRFYDLSRQKFSSHVLETFLVRCAALIEKEMLSNNNLNDENDEDDEDDDEFEEISMEEMFIKIISEFLPHLKQMINDRYATHVLRIALLVMTGKELPSSTESNSILRSKKSKIARKMIEIKDSKDYQKNFQVPTSFKDELRKLLQIFNKNETCESLRELAINKVTSPVIQLFIQLEGIVDRDRTIWSSIFNGDNEAADPKQREKEGAFVEYLLSDQVGSHFLQNSIENQKVKSVERIYNSYMKEKLVKLAKRETTGVYVVECMMAKLKSTQQMEILDLLVPVMNELIVNNIDIGGSIIDCSARNDNYLKESIIDKFIDFFNKGNNNNDLFENILKLSESTLFSTKDDWPTSEERRRALFFEKLIEYDQEKILHIAVTKILEFDEATLIKFCKHGVFSHIIENVLKLRESLNIVERKTLLNKLIGHECCNIVELACNSTASHIIDALWMFTFKLNMFKERIARTLLQNSEVVKSTIYGRMVWKNWNMELYTRKFNDWKWIVKEEEQKYEEEKQAKKKELEESNSSFNASGKRGRQGDNVNSDGKPKRRRR</sequence>
<name>A0AAV5QXE9_PICKL</name>
<feature type="compositionally biased region" description="Basic and acidic residues" evidence="7">
    <location>
        <begin position="634"/>
        <end position="643"/>
    </location>
</feature>
<evidence type="ECO:0000313" key="9">
    <source>
        <dbReference type="Proteomes" id="UP001378960"/>
    </source>
</evidence>
<evidence type="ECO:0000256" key="5">
    <source>
        <dbReference type="ARBA" id="ARBA00030932"/>
    </source>
</evidence>
<dbReference type="GO" id="GO:0030686">
    <property type="term" value="C:90S preribosome"/>
    <property type="evidence" value="ECO:0007669"/>
    <property type="project" value="TreeGrafter"/>
</dbReference>
<comment type="caution">
    <text evidence="8">The sequence shown here is derived from an EMBL/GenBank/DDBJ whole genome shotgun (WGS) entry which is preliminary data.</text>
</comment>
<feature type="compositionally biased region" description="Basic residues" evidence="7">
    <location>
        <begin position="1"/>
        <end position="10"/>
    </location>
</feature>
<dbReference type="InterPro" id="IPR040000">
    <property type="entry name" value="NOP9"/>
</dbReference>
<dbReference type="GO" id="GO:0003723">
    <property type="term" value="F:RNA binding"/>
    <property type="evidence" value="ECO:0007669"/>
    <property type="project" value="InterPro"/>
</dbReference>
<dbReference type="InterPro" id="IPR016024">
    <property type="entry name" value="ARM-type_fold"/>
</dbReference>
<accession>A0AAV5QXE9</accession>
<feature type="region of interest" description="Disordered" evidence="7">
    <location>
        <begin position="1"/>
        <end position="37"/>
    </location>
</feature>
<dbReference type="GO" id="GO:0005730">
    <property type="term" value="C:nucleolus"/>
    <property type="evidence" value="ECO:0007669"/>
    <property type="project" value="UniProtKB-SubCell"/>
</dbReference>